<evidence type="ECO:0000256" key="1">
    <source>
        <dbReference type="SAM" id="MobiDB-lite"/>
    </source>
</evidence>
<proteinExistence type="predicted"/>
<dbReference type="AlphaFoldDB" id="A0A6P5WPZ6"/>
<keyword evidence="2" id="KW-1185">Reference proteome</keyword>
<dbReference type="OrthoDB" id="1002660at2759"/>
<evidence type="ECO:0000313" key="2">
    <source>
        <dbReference type="Proteomes" id="UP000515121"/>
    </source>
</evidence>
<feature type="compositionally biased region" description="Basic and acidic residues" evidence="1">
    <location>
        <begin position="38"/>
        <end position="59"/>
    </location>
</feature>
<dbReference type="RefSeq" id="XP_022718089.1">
    <property type="nucleotide sequence ID" value="XM_022862354.1"/>
</dbReference>
<sequence length="145" mass="16855">MSFFWRQRNILYTGGGKKKKDSGSVTRKRKSSKKKQQRKEGLKHLEVEMVKKEISKEPAESSNAPRKKSNSSWLEFRAEVGKLEEEVAVRRAETSLMRQQLMEAETNLEASRGTVTELRMIKDQLLLENLRDQSLVNDLTRLFLD</sequence>
<feature type="compositionally biased region" description="Basic residues" evidence="1">
    <location>
        <begin position="16"/>
        <end position="37"/>
    </location>
</feature>
<accession>A0A6P5WPZ6</accession>
<feature type="region of interest" description="Disordered" evidence="1">
    <location>
        <begin position="13"/>
        <end position="71"/>
    </location>
</feature>
<evidence type="ECO:0000313" key="3">
    <source>
        <dbReference type="RefSeq" id="XP_022718089.1"/>
    </source>
</evidence>
<dbReference type="KEGG" id="dzi:111276607"/>
<gene>
    <name evidence="3" type="primary">LOC111276607</name>
</gene>
<dbReference type="Proteomes" id="UP000515121">
    <property type="component" value="Unplaced"/>
</dbReference>
<protein>
    <submittedName>
        <fullName evidence="3">Uncharacterized protein LOC111276607</fullName>
    </submittedName>
</protein>
<organism evidence="2 3">
    <name type="scientific">Durio zibethinus</name>
    <name type="common">Durian</name>
    <dbReference type="NCBI Taxonomy" id="66656"/>
    <lineage>
        <taxon>Eukaryota</taxon>
        <taxon>Viridiplantae</taxon>
        <taxon>Streptophyta</taxon>
        <taxon>Embryophyta</taxon>
        <taxon>Tracheophyta</taxon>
        <taxon>Spermatophyta</taxon>
        <taxon>Magnoliopsida</taxon>
        <taxon>eudicotyledons</taxon>
        <taxon>Gunneridae</taxon>
        <taxon>Pentapetalae</taxon>
        <taxon>rosids</taxon>
        <taxon>malvids</taxon>
        <taxon>Malvales</taxon>
        <taxon>Malvaceae</taxon>
        <taxon>Helicteroideae</taxon>
        <taxon>Durio</taxon>
    </lineage>
</organism>
<reference evidence="3" key="1">
    <citation type="submission" date="2025-08" db="UniProtKB">
        <authorList>
            <consortium name="RefSeq"/>
        </authorList>
    </citation>
    <scope>IDENTIFICATION</scope>
    <source>
        <tissue evidence="3">Fruit stalk</tissue>
    </source>
</reference>
<dbReference type="GeneID" id="111276607"/>
<name>A0A6P5WPZ6_DURZI</name>